<dbReference type="Proteomes" id="UP000010146">
    <property type="component" value="Unassembled WGS sequence"/>
</dbReference>
<reference evidence="9" key="3">
    <citation type="submission" date="2015-02" db="EMBL/GenBank/DDBJ databases">
        <title>Genome analysis of three genomes within the thermophilic hydrogenogenic bacterial species Caldanaerobacter subterraneus.</title>
        <authorList>
            <person name="Sant'Anna F.H."/>
            <person name="Lebedinsky A."/>
            <person name="Sokolova T."/>
            <person name="Robb F.T."/>
            <person name="Gonzalez J.M."/>
        </authorList>
    </citation>
    <scope>NUCLEOTIDE SEQUENCE [LARGE SCALE GENOMIC DNA]</scope>
    <source>
        <strain evidence="9">DSM 12653</strain>
    </source>
</reference>
<dbReference type="Pfam" id="PF26388">
    <property type="entry name" value="DUF6079_6th"/>
    <property type="match status" value="1"/>
</dbReference>
<evidence type="ECO:0000313" key="8">
    <source>
        <dbReference type="EMBL" id="KKC29836.1"/>
    </source>
</evidence>
<comment type="caution">
    <text evidence="8">The sequence shown here is derived from an EMBL/GenBank/DDBJ whole genome shotgun (WGS) entry which is preliminary data.</text>
</comment>
<evidence type="ECO:0000259" key="3">
    <source>
        <dbReference type="Pfam" id="PF26383"/>
    </source>
</evidence>
<feature type="domain" description="DUF6079" evidence="7">
    <location>
        <begin position="1039"/>
        <end position="1127"/>
    </location>
</feature>
<feature type="domain" description="DUF6079" evidence="4">
    <location>
        <begin position="477"/>
        <end position="682"/>
    </location>
</feature>
<reference evidence="8 9" key="2">
    <citation type="journal article" date="2015" name="BMC Genomics">
        <title>Analysis of three genomes within the thermophilic bacterial species Caldanaerobacter subterraneus with a focus on carbon monoxide dehydrogenase evolution and hydrolase diversity.</title>
        <authorList>
            <person name="Sant'Anna F.H."/>
            <person name="Lebedinsky A.V."/>
            <person name="Sokolova T.G."/>
            <person name="Robb F.T."/>
            <person name="Gonzalez J.M."/>
        </authorList>
    </citation>
    <scope>NUCLEOTIDE SEQUENCE [LARGE SCALE GENOMIC DNA]</scope>
    <source>
        <strain evidence="8 9">DSM 12653</strain>
    </source>
</reference>
<feature type="domain" description="DUF6079" evidence="3">
    <location>
        <begin position="264"/>
        <end position="473"/>
    </location>
</feature>
<proteinExistence type="predicted"/>
<dbReference type="Pfam" id="PF19557">
    <property type="entry name" value="DUF6079_1st"/>
    <property type="match status" value="1"/>
</dbReference>
<feature type="domain" description="DUF6079" evidence="2">
    <location>
        <begin position="20"/>
        <end position="249"/>
    </location>
</feature>
<dbReference type="InterPro" id="IPR058574">
    <property type="entry name" value="DUF6079_6th"/>
</dbReference>
<protein>
    <recommendedName>
        <fullName evidence="10">Exonuclease SbcC</fullName>
    </recommendedName>
</protein>
<reference evidence="8 9" key="1">
    <citation type="submission" date="2008-07" db="EMBL/GenBank/DDBJ databases">
        <authorList>
            <person name="Gonzalez J."/>
            <person name="Sokolova T."/>
            <person name="Ferriera S."/>
            <person name="Johnson J."/>
            <person name="Kravitz S."/>
            <person name="Beeson K."/>
            <person name="Sutton G."/>
            <person name="Rogers Y.-H."/>
            <person name="Friedman R."/>
            <person name="Frazier M."/>
            <person name="Venter J.C."/>
        </authorList>
    </citation>
    <scope>NUCLEOTIDE SEQUENCE [LARGE SCALE GENOMIC DNA]</scope>
    <source>
        <strain evidence="8 9">DSM 12653</strain>
    </source>
</reference>
<evidence type="ECO:0000259" key="6">
    <source>
        <dbReference type="Pfam" id="PF26387"/>
    </source>
</evidence>
<keyword evidence="1" id="KW-0175">Coiled coil</keyword>
<dbReference type="Pfam" id="PF26385">
    <property type="entry name" value="DUF6079_4th"/>
    <property type="match status" value="1"/>
</dbReference>
<evidence type="ECO:0000313" key="9">
    <source>
        <dbReference type="Proteomes" id="UP000010146"/>
    </source>
</evidence>
<evidence type="ECO:0000259" key="2">
    <source>
        <dbReference type="Pfam" id="PF19557"/>
    </source>
</evidence>
<dbReference type="Pfam" id="PF26383">
    <property type="entry name" value="DUF6079_2nd"/>
    <property type="match status" value="1"/>
</dbReference>
<dbReference type="Pfam" id="PF26387">
    <property type="entry name" value="DUF6079_5th"/>
    <property type="match status" value="1"/>
</dbReference>
<gene>
    <name evidence="8" type="ORF">CDSM653_01065</name>
</gene>
<evidence type="ECO:0000259" key="5">
    <source>
        <dbReference type="Pfam" id="PF26385"/>
    </source>
</evidence>
<evidence type="ECO:0000259" key="7">
    <source>
        <dbReference type="Pfam" id="PF26388"/>
    </source>
</evidence>
<name>A0A0F5PN49_9THEO</name>
<dbReference type="InterPro" id="IPR058573">
    <property type="entry name" value="DUF6079_5th"/>
</dbReference>
<dbReference type="Pfam" id="PF26384">
    <property type="entry name" value="DUF6079_3rd"/>
    <property type="match status" value="1"/>
</dbReference>
<dbReference type="InterPro" id="IPR045725">
    <property type="entry name" value="DUF6079_N"/>
</dbReference>
<evidence type="ECO:0000259" key="4">
    <source>
        <dbReference type="Pfam" id="PF26384"/>
    </source>
</evidence>
<organism evidence="8 9">
    <name type="scientific">Caldanaerobacter subterraneus subsp. pacificus DSM 12653</name>
    <dbReference type="NCBI Taxonomy" id="391606"/>
    <lineage>
        <taxon>Bacteria</taxon>
        <taxon>Bacillati</taxon>
        <taxon>Bacillota</taxon>
        <taxon>Clostridia</taxon>
        <taxon>Thermoanaerobacterales</taxon>
        <taxon>Thermoanaerobacteraceae</taxon>
        <taxon>Caldanaerobacter</taxon>
    </lineage>
</organism>
<dbReference type="EMBL" id="ABXP02000066">
    <property type="protein sequence ID" value="KKC29836.1"/>
    <property type="molecule type" value="Genomic_DNA"/>
</dbReference>
<dbReference type="InterPro" id="IPR058572">
    <property type="entry name" value="DUF6079_4th"/>
</dbReference>
<dbReference type="InterPro" id="IPR058569">
    <property type="entry name" value="DUF6079_2nd"/>
</dbReference>
<dbReference type="AlphaFoldDB" id="A0A0F5PN49"/>
<dbReference type="InterPro" id="IPR058571">
    <property type="entry name" value="DUF6079_3rd"/>
</dbReference>
<sequence>MKYQDIINFEPLEELIQLTDANEKEKAANLIKTYVMSDSMAEILNEVVIPQLQFERFYDNKGIFVVGNYGTGKSHLMSVISSIAEHEDLLDYVKNESFKEHAKQIAGKFEVLRIELGAVTTPLRDIILKREIEKDLQRRGIDFTFPEINQITNNKQALIEMMGKFEEKYPDKGYLIVIDELLDFLKAKKEHELILDLGFLRELGEICKSTRIRVMAGIQESLFDSPRFTHVKDKIFQIKDRFENVVIKREDIAYVVANRLLKKDEKQKALVGNHLQKFTHLYKNMLNKLEDFVELYPIHPMYIEIFQNIYIAEHRQILKTISLTMKNVLNEDIPENDTGIISYDSYWDYIKEMTAAKTDPQIREVVEKSRTLENIVESSYTRPAYKKYAIKIIKALSVHRLTTGDIYLPVGITLENIKDDLCFNIPEAPENSEEFLLGMISTIMREIIKTVSGQFISHNSENGQYYLDLKKDIDYQAKVEEKADALDEDSLNPYYYKILLRLLDWDEESAVPYVPGHQIWEYRLLWKEKNIERLGYLFFGNPNERPTAHPPRDFYIYFSRIYEHEAWKDEKREDEVFFKFNIKDDDFVKNLRLYAAASFLAEHTTGSGTDKKVYSDKAKDYEKSLIKYIRENILECFTVTYKGESKTIFEAVKIKSIAEKSFKEVVDTIASMYLSPYFNKIYPDYPRFSTVITLGRNGNLEQVTRAALNYIAEGKGEQLGAKVLDSLELLDGSKIDPYKSRYAKYYLDLISNRGPGMVINKKDLFEMNKSEEEVDKNFKWEPNFTVIILASLIYSGDIIFVDNLGKEYDSTKLNELASANMYNLLEFKYVKRPKDIPINELVKLFDYLGIPAGHIKNPAARAEGVSAMISKVDELIKDTIAAKESINKGFMIWDMSSGFIEKKKDSLLNKLTDFKDFLDGLKIYNTPQKLKSFKYTAEELDKNFKPLDILEKVKLLKEFKTRIESEVNYLQTAEHLLDDEDFKKMIGTLKGKIKDALDNVDLINEAYVQEVCNDLELAKQMYIKKYMEEHKKYRLDVNAEQKKEKILLSNEYTNLERLCQIKDIFNVKKFDDIKNKLQSAKTCYTLTKEKLKRHPICDCEFKPNDSNKFLVYGLMDAIEDEITSTLEEWKNQLIKALEDSIVLENIKYLKPEERKEIEEFLSKKEFPLNISAAFINAVNSLMEGFEKVELNFDAMKKEISSKGPMTVEELKTAFEEYLKSLIKGREKEKVRILIK</sequence>
<accession>A0A0F5PN49</accession>
<feature type="coiled-coil region" evidence="1">
    <location>
        <begin position="1023"/>
        <end position="1058"/>
    </location>
</feature>
<evidence type="ECO:0008006" key="10">
    <source>
        <dbReference type="Google" id="ProtNLM"/>
    </source>
</evidence>
<dbReference type="RefSeq" id="WP_043883710.1">
    <property type="nucleotide sequence ID" value="NZ_ABXP02000066.1"/>
</dbReference>
<feature type="domain" description="DUF6079" evidence="6">
    <location>
        <begin position="837"/>
        <end position="1030"/>
    </location>
</feature>
<evidence type="ECO:0000256" key="1">
    <source>
        <dbReference type="SAM" id="Coils"/>
    </source>
</evidence>
<feature type="domain" description="DUF6079" evidence="5">
    <location>
        <begin position="701"/>
        <end position="832"/>
    </location>
</feature>